<evidence type="ECO:0000313" key="2">
    <source>
        <dbReference type="EMBL" id="KAJ8304851.1"/>
    </source>
</evidence>
<dbReference type="EMBL" id="JARBDR010000903">
    <property type="protein sequence ID" value="KAJ8304851.1"/>
    <property type="molecule type" value="Genomic_DNA"/>
</dbReference>
<evidence type="ECO:0000256" key="1">
    <source>
        <dbReference type="SAM" id="MobiDB-lite"/>
    </source>
</evidence>
<dbReference type="Proteomes" id="UP001217089">
    <property type="component" value="Unassembled WGS sequence"/>
</dbReference>
<accession>A0ABQ9EHX5</accession>
<dbReference type="Pfam" id="PF07004">
    <property type="entry name" value="SHIPPO-rpt"/>
    <property type="match status" value="4"/>
</dbReference>
<organism evidence="2 3">
    <name type="scientific">Tegillarca granosa</name>
    <name type="common">Malaysian cockle</name>
    <name type="synonym">Anadara granosa</name>
    <dbReference type="NCBI Taxonomy" id="220873"/>
    <lineage>
        <taxon>Eukaryota</taxon>
        <taxon>Metazoa</taxon>
        <taxon>Spiralia</taxon>
        <taxon>Lophotrochozoa</taxon>
        <taxon>Mollusca</taxon>
        <taxon>Bivalvia</taxon>
        <taxon>Autobranchia</taxon>
        <taxon>Pteriomorphia</taxon>
        <taxon>Arcoida</taxon>
        <taxon>Arcoidea</taxon>
        <taxon>Arcidae</taxon>
        <taxon>Tegillarca</taxon>
    </lineage>
</organism>
<evidence type="ECO:0000313" key="3">
    <source>
        <dbReference type="Proteomes" id="UP001217089"/>
    </source>
</evidence>
<dbReference type="PANTHER" id="PTHR21580">
    <property type="entry name" value="SHIPPO-1-RELATED"/>
    <property type="match status" value="1"/>
</dbReference>
<dbReference type="PANTHER" id="PTHR21580:SF57">
    <property type="entry name" value="OUTER DENSE FIBER OF SPERM TAILS 3-LIKE 2-RELATED"/>
    <property type="match status" value="1"/>
</dbReference>
<gene>
    <name evidence="2" type="ORF">KUTeg_018434</name>
</gene>
<sequence>MSTEDEKKPKVLIAARERAYFINPRITRTGMDGTPEYSMQGRLMDPNLFKTPSPGTYFPEHVHPQGERHAAKHSIGARTRYRRKDQNPAPNKYSLPPVMGEKQPNKLAAPAYTMTKRQVLGCYHEDLAKAPGPGRYNATHPDQYMEKAPLYSLRKLSYMPGDKTRKPGPGQHSPEKVVINKRVAPQYSLGVRHSEFVCPLIVEFPCG</sequence>
<protein>
    <submittedName>
        <fullName evidence="2">Uncharacterized protein</fullName>
    </submittedName>
</protein>
<feature type="region of interest" description="Disordered" evidence="1">
    <location>
        <begin position="64"/>
        <end position="102"/>
    </location>
</feature>
<keyword evidence="3" id="KW-1185">Reference proteome</keyword>
<name>A0ABQ9EHX5_TEGGR</name>
<reference evidence="2 3" key="1">
    <citation type="submission" date="2022-12" db="EMBL/GenBank/DDBJ databases">
        <title>Chromosome-level genome of Tegillarca granosa.</title>
        <authorList>
            <person name="Kim J."/>
        </authorList>
    </citation>
    <scope>NUCLEOTIDE SEQUENCE [LARGE SCALE GENOMIC DNA]</scope>
    <source>
        <strain evidence="2">Teg-2019</strain>
        <tissue evidence="2">Adductor muscle</tissue>
    </source>
</reference>
<comment type="caution">
    <text evidence="2">The sequence shown here is derived from an EMBL/GenBank/DDBJ whole genome shotgun (WGS) entry which is preliminary data.</text>
</comment>
<dbReference type="InterPro" id="IPR010736">
    <property type="entry name" value="SHIPPO-rpt"/>
</dbReference>
<proteinExistence type="predicted"/>
<dbReference type="InterPro" id="IPR051291">
    <property type="entry name" value="CIMAP"/>
</dbReference>